<dbReference type="Proteomes" id="UP001164286">
    <property type="component" value="Unassembled WGS sequence"/>
</dbReference>
<keyword evidence="3" id="KW-1185">Reference proteome</keyword>
<evidence type="ECO:0008006" key="4">
    <source>
        <dbReference type="Google" id="ProtNLM"/>
    </source>
</evidence>
<proteinExistence type="predicted"/>
<evidence type="ECO:0000256" key="1">
    <source>
        <dbReference type="SAM" id="MobiDB-lite"/>
    </source>
</evidence>
<comment type="caution">
    <text evidence="2">The sequence shown here is derived from an EMBL/GenBank/DDBJ whole genome shotgun (WGS) entry which is preliminary data.</text>
</comment>
<dbReference type="Gene3D" id="3.80.10.10">
    <property type="entry name" value="Ribonuclease Inhibitor"/>
    <property type="match status" value="2"/>
</dbReference>
<protein>
    <recommendedName>
        <fullName evidence="4">F-box domain-containing protein</fullName>
    </recommendedName>
</protein>
<feature type="region of interest" description="Disordered" evidence="1">
    <location>
        <begin position="450"/>
        <end position="471"/>
    </location>
</feature>
<dbReference type="AlphaFoldDB" id="A0AA38HEK4"/>
<dbReference type="GeneID" id="77727093"/>
<dbReference type="SUPFAM" id="SSF52047">
    <property type="entry name" value="RNI-like"/>
    <property type="match status" value="1"/>
</dbReference>
<reference evidence="2" key="1">
    <citation type="journal article" date="2022" name="G3 (Bethesda)">
        <title>High quality genome of the basidiomycete yeast Dioszegia hungarica PDD-24b-2 isolated from cloud water.</title>
        <authorList>
            <person name="Jarrige D."/>
            <person name="Haridas S."/>
            <person name="Bleykasten-Grosshans C."/>
            <person name="Joly M."/>
            <person name="Nadalig T."/>
            <person name="Sancelme M."/>
            <person name="Vuilleumier S."/>
            <person name="Grigoriev I.V."/>
            <person name="Amato P."/>
            <person name="Bringel F."/>
        </authorList>
    </citation>
    <scope>NUCLEOTIDE SEQUENCE</scope>
    <source>
        <strain evidence="2">PDD-24b-2</strain>
    </source>
</reference>
<evidence type="ECO:0000313" key="3">
    <source>
        <dbReference type="Proteomes" id="UP001164286"/>
    </source>
</evidence>
<sequence length="1012" mass="112863">MEMPTTVPPVLPCSPRRNLGELPVDVLWQIAEETDEKTIWRMMGVCRGWRAGAEKALEPFLKEAKVTAEPPFMLDSYTAIGGMMDQWELNPIRRRALIDAHTTFANHLNTHPPSAILVRRLPLEMGFDDVPLAWETLGRVLPQLTELELHIFDECSGLRYTFFGSAVLDSNHRLDQLADYFCADTRSRWAQLLAAAPSGYHNLTTLAIQATTRSLKNFAQLAQHVPNLVNLTLGSHWADGDVFDKHDPLCGIPTIFPLLHTLTLIGGVRTITESLDDLLPSTPHVRHLAIQYVCRVTHCHERHKPGYGAIADLISRWENLRAFALYGPHVDCTLSSIWELQNQGKISRFPNLVTVVLGQVDRPDIAHGRVVSNTFPLIKGPSLYPRRALRLGRAERQMRRLSAGRNQGRGGILAPALPDLSTEAQAAWVPIDRIRLYAGLRLLVSVRSRAGATDQTNSEPPSAEAAEPSASVPQASNLAHLPVDILHKIAAVTDEFGLWRMMATCRALREAGERALRPYLAEAKVTAQRPILVHEISTLGSRDDRDYARRQARRASLLQAHIKFANHLELYPPSAELVRRLSLEVEFYDAPIWVTLENLFPQLSQLKLYVLDELPDTRLPRKPSLQDRYDSRIGHLHRSGSQQDGDVEDRPSAGSGSGRGWARLLAASSAELTNLTRLSIRGTKRRFVDCAQLAAQLPNLSDLALTSSCVNINTSGTPVDTTFTFSRLTALALYGNFFAVLDHLRQAAPHIVHLTLQGPATSSDRVARLLSTWEDLQGLSLYGGCADNLLWSTVNLQVKENRAIFLSLNLLLLEQTWLGGSGWTDEYDTCNSGRDYPLLRSKRYSWESVPMRPHLPALQCIKWIGLPRGGKKPKPGLETYDPGMEDAGGLSPFYQGFYTPSHLRDLFAHFELLDLVEWVAGYPSCPFEYDKPSTWAERNVKCGVFRPVDLADTGTCGSGLDGSQMEVAGSGQVTVQMERDGRMSEQGLERRVRRYSGAQTQDQELYWRAEAS</sequence>
<gene>
    <name evidence="2" type="ORF">MKK02DRAFT_29719</name>
</gene>
<dbReference type="InterPro" id="IPR032675">
    <property type="entry name" value="LRR_dom_sf"/>
</dbReference>
<feature type="compositionally biased region" description="Low complexity" evidence="1">
    <location>
        <begin position="458"/>
        <end position="471"/>
    </location>
</feature>
<dbReference type="SUPFAM" id="SSF81383">
    <property type="entry name" value="F-box domain"/>
    <property type="match status" value="1"/>
</dbReference>
<dbReference type="EMBL" id="JAKWFO010000001">
    <property type="protein sequence ID" value="KAI9639722.1"/>
    <property type="molecule type" value="Genomic_DNA"/>
</dbReference>
<name>A0AA38HEK4_9TREE</name>
<accession>A0AA38HEK4</accession>
<organism evidence="2 3">
    <name type="scientific">Dioszegia hungarica</name>
    <dbReference type="NCBI Taxonomy" id="4972"/>
    <lineage>
        <taxon>Eukaryota</taxon>
        <taxon>Fungi</taxon>
        <taxon>Dikarya</taxon>
        <taxon>Basidiomycota</taxon>
        <taxon>Agaricomycotina</taxon>
        <taxon>Tremellomycetes</taxon>
        <taxon>Tremellales</taxon>
        <taxon>Bulleribasidiaceae</taxon>
        <taxon>Dioszegia</taxon>
    </lineage>
</organism>
<evidence type="ECO:0000313" key="2">
    <source>
        <dbReference type="EMBL" id="KAI9639722.1"/>
    </source>
</evidence>
<feature type="region of interest" description="Disordered" evidence="1">
    <location>
        <begin position="635"/>
        <end position="658"/>
    </location>
</feature>
<dbReference type="InterPro" id="IPR036047">
    <property type="entry name" value="F-box-like_dom_sf"/>
</dbReference>
<dbReference type="RefSeq" id="XP_052949499.1">
    <property type="nucleotide sequence ID" value="XM_053087888.1"/>
</dbReference>